<feature type="region of interest" description="Disordered" evidence="1">
    <location>
        <begin position="148"/>
        <end position="186"/>
    </location>
</feature>
<feature type="compositionally biased region" description="Low complexity" evidence="1">
    <location>
        <begin position="1"/>
        <end position="33"/>
    </location>
</feature>
<evidence type="ECO:0000313" key="2">
    <source>
        <dbReference type="EMBL" id="KAG7383704.1"/>
    </source>
</evidence>
<reference evidence="2" key="1">
    <citation type="submission" date="2021-02" db="EMBL/GenBank/DDBJ databases">
        <authorList>
            <person name="Palmer J.M."/>
        </authorList>
    </citation>
    <scope>NUCLEOTIDE SEQUENCE</scope>
    <source>
        <strain evidence="2">SCRP734</strain>
    </source>
</reference>
<organism evidence="2 3">
    <name type="scientific">Phytophthora pseudosyringae</name>
    <dbReference type="NCBI Taxonomy" id="221518"/>
    <lineage>
        <taxon>Eukaryota</taxon>
        <taxon>Sar</taxon>
        <taxon>Stramenopiles</taxon>
        <taxon>Oomycota</taxon>
        <taxon>Peronosporomycetes</taxon>
        <taxon>Peronosporales</taxon>
        <taxon>Peronosporaceae</taxon>
        <taxon>Phytophthora</taxon>
    </lineage>
</organism>
<accession>A0A8T1VVY2</accession>
<proteinExistence type="predicted"/>
<sequence length="422" mass="47876">MASRSTRRSSAGAAASSKMTSSVSSSPTSGAEAVEAARKRKHRELVKRQYYQKLVQICLLPFLREGSFEVLKELRRQERALATQHSALLGYVQSRSPVATVGGPAQGLYEKYVQATSEKERQTKENAILRRIHSQHLAFHKKLAAASAAEERERQREQEQAGRTREEPTKEPESDSDSASEKQRLGMRPITADECYEVIRAAFAEVCSFRASRDLYTSNAEVLGWTHRYRLEGEHLQYSICKFFPGRTALEVSDRGWAVMTTESSYKALHSRGLTSNLHDIQKVNEDNRVFCRELQRPEQNAIMKTLLLTSRFQIDDGYMTIYRALDHDKFGFTGVASPSTKTKSGTDLSMKSRTPERVVWLDMFAWTSYENRSDGSGVDFHFGGEMKHFSTDNAKFWMLEVLLMALRWESRTVGPLITLSS</sequence>
<dbReference type="AlphaFoldDB" id="A0A8T1VVY2"/>
<evidence type="ECO:0000256" key="1">
    <source>
        <dbReference type="SAM" id="MobiDB-lite"/>
    </source>
</evidence>
<dbReference type="EMBL" id="JAGDFM010000169">
    <property type="protein sequence ID" value="KAG7383704.1"/>
    <property type="molecule type" value="Genomic_DNA"/>
</dbReference>
<comment type="caution">
    <text evidence="2">The sequence shown here is derived from an EMBL/GenBank/DDBJ whole genome shotgun (WGS) entry which is preliminary data.</text>
</comment>
<gene>
    <name evidence="2" type="ORF">PHYPSEUDO_003383</name>
</gene>
<dbReference type="OrthoDB" id="122199at2759"/>
<name>A0A8T1VVY2_9STRA</name>
<dbReference type="Proteomes" id="UP000694044">
    <property type="component" value="Unassembled WGS sequence"/>
</dbReference>
<protein>
    <submittedName>
        <fullName evidence="2">Uncharacterized protein</fullName>
    </submittedName>
</protein>
<feature type="compositionally biased region" description="Basic and acidic residues" evidence="1">
    <location>
        <begin position="149"/>
        <end position="184"/>
    </location>
</feature>
<evidence type="ECO:0000313" key="3">
    <source>
        <dbReference type="Proteomes" id="UP000694044"/>
    </source>
</evidence>
<feature type="region of interest" description="Disordered" evidence="1">
    <location>
        <begin position="1"/>
        <end position="39"/>
    </location>
</feature>
<keyword evidence="3" id="KW-1185">Reference proteome</keyword>